<gene>
    <name evidence="2" type="ORF">E2C01_076183</name>
</gene>
<reference evidence="2 3" key="1">
    <citation type="submission" date="2019-05" db="EMBL/GenBank/DDBJ databases">
        <title>Another draft genome of Portunus trituberculatus and its Hox gene families provides insights of decapod evolution.</title>
        <authorList>
            <person name="Jeong J.-H."/>
            <person name="Song I."/>
            <person name="Kim S."/>
            <person name="Choi T."/>
            <person name="Kim D."/>
            <person name="Ryu S."/>
            <person name="Kim W."/>
        </authorList>
    </citation>
    <scope>NUCLEOTIDE SEQUENCE [LARGE SCALE GENOMIC DNA]</scope>
    <source>
        <tissue evidence="2">Muscle</tissue>
    </source>
</reference>
<protein>
    <submittedName>
        <fullName evidence="2">Uncharacterized protein</fullName>
    </submittedName>
</protein>
<evidence type="ECO:0000313" key="3">
    <source>
        <dbReference type="Proteomes" id="UP000324222"/>
    </source>
</evidence>
<name>A0A5B7II92_PORTR</name>
<feature type="region of interest" description="Disordered" evidence="1">
    <location>
        <begin position="1"/>
        <end position="67"/>
    </location>
</feature>
<dbReference type="EMBL" id="VSRR010057312">
    <property type="protein sequence ID" value="MPC81559.1"/>
    <property type="molecule type" value="Genomic_DNA"/>
</dbReference>
<accession>A0A5B7II92</accession>
<evidence type="ECO:0000313" key="2">
    <source>
        <dbReference type="EMBL" id="MPC81559.1"/>
    </source>
</evidence>
<keyword evidence="3" id="KW-1185">Reference proteome</keyword>
<dbReference type="Proteomes" id="UP000324222">
    <property type="component" value="Unassembled WGS sequence"/>
</dbReference>
<sequence length="67" mass="7517">MDNEIYKHSKHKITHSTITHSASSLPLRLATPIPTPTDPHARKIGPWNQRGHRPCRPSTLEAQETGD</sequence>
<evidence type="ECO:0000256" key="1">
    <source>
        <dbReference type="SAM" id="MobiDB-lite"/>
    </source>
</evidence>
<organism evidence="2 3">
    <name type="scientific">Portunus trituberculatus</name>
    <name type="common">Swimming crab</name>
    <name type="synonym">Neptunus trituberculatus</name>
    <dbReference type="NCBI Taxonomy" id="210409"/>
    <lineage>
        <taxon>Eukaryota</taxon>
        <taxon>Metazoa</taxon>
        <taxon>Ecdysozoa</taxon>
        <taxon>Arthropoda</taxon>
        <taxon>Crustacea</taxon>
        <taxon>Multicrustacea</taxon>
        <taxon>Malacostraca</taxon>
        <taxon>Eumalacostraca</taxon>
        <taxon>Eucarida</taxon>
        <taxon>Decapoda</taxon>
        <taxon>Pleocyemata</taxon>
        <taxon>Brachyura</taxon>
        <taxon>Eubrachyura</taxon>
        <taxon>Portunoidea</taxon>
        <taxon>Portunidae</taxon>
        <taxon>Portuninae</taxon>
        <taxon>Portunus</taxon>
    </lineage>
</organism>
<comment type="caution">
    <text evidence="2">The sequence shown here is derived from an EMBL/GenBank/DDBJ whole genome shotgun (WGS) entry which is preliminary data.</text>
</comment>
<proteinExistence type="predicted"/>
<dbReference type="AlphaFoldDB" id="A0A5B7II92"/>